<keyword evidence="2" id="KW-0732">Signal</keyword>
<dbReference type="Gene3D" id="3.10.100.10">
    <property type="entry name" value="Mannose-Binding Protein A, subunit A"/>
    <property type="match status" value="1"/>
</dbReference>
<keyword evidence="1" id="KW-0472">Membrane</keyword>
<evidence type="ECO:0000256" key="1">
    <source>
        <dbReference type="SAM" id="Phobius"/>
    </source>
</evidence>
<dbReference type="GeneID" id="115626233"/>
<feature type="chain" id="PRO_5026918305" evidence="2">
    <location>
        <begin position="22"/>
        <end position="217"/>
    </location>
</feature>
<keyword evidence="1" id="KW-0812">Transmembrane</keyword>
<gene>
    <name evidence="4" type="primary">LOC115626233</name>
</gene>
<dbReference type="RefSeq" id="XP_030377396.1">
    <property type="nucleotide sequence ID" value="XM_030521536.1"/>
</dbReference>
<dbReference type="Proteomes" id="UP000504634">
    <property type="component" value="Unplaced"/>
</dbReference>
<proteinExistence type="predicted"/>
<sequence>MIGFIIPVLFIMFGLLEPVYTQSEFESLDTGAYFLGTYKTSRGMKTWMEVREDCRNHWADLVTVDSEEELSSLLSLIKSMRFKNGTSFSTSGVHIYERLTWWSNGKDVTFLKRKPDYKPTKVIYYLSLVLYNNELYMIDTNGEDEFYICEFVPGWVRAYRLILNYPYVPFSVLVILIVIRLYLNTLFNFERRQYVSDDQESLIGVDKRGKGRATALS</sequence>
<dbReference type="AlphaFoldDB" id="A0A6J2TLD4"/>
<evidence type="ECO:0000256" key="2">
    <source>
        <dbReference type="SAM" id="SignalP"/>
    </source>
</evidence>
<dbReference type="SUPFAM" id="SSF56436">
    <property type="entry name" value="C-type lectin-like"/>
    <property type="match status" value="1"/>
</dbReference>
<evidence type="ECO:0000313" key="3">
    <source>
        <dbReference type="Proteomes" id="UP000504634"/>
    </source>
</evidence>
<organism evidence="3 4">
    <name type="scientific">Drosophila lebanonensis</name>
    <name type="common">Fruit fly</name>
    <name type="synonym">Scaptodrosophila lebanonensis</name>
    <dbReference type="NCBI Taxonomy" id="7225"/>
    <lineage>
        <taxon>Eukaryota</taxon>
        <taxon>Metazoa</taxon>
        <taxon>Ecdysozoa</taxon>
        <taxon>Arthropoda</taxon>
        <taxon>Hexapoda</taxon>
        <taxon>Insecta</taxon>
        <taxon>Pterygota</taxon>
        <taxon>Neoptera</taxon>
        <taxon>Endopterygota</taxon>
        <taxon>Diptera</taxon>
        <taxon>Brachycera</taxon>
        <taxon>Muscomorpha</taxon>
        <taxon>Ephydroidea</taxon>
        <taxon>Drosophilidae</taxon>
        <taxon>Scaptodrosophila</taxon>
    </lineage>
</organism>
<dbReference type="InterPro" id="IPR016186">
    <property type="entry name" value="C-type_lectin-like/link_sf"/>
</dbReference>
<keyword evidence="3" id="KW-1185">Reference proteome</keyword>
<dbReference type="InterPro" id="IPR016187">
    <property type="entry name" value="CTDL_fold"/>
</dbReference>
<feature type="signal peptide" evidence="2">
    <location>
        <begin position="1"/>
        <end position="21"/>
    </location>
</feature>
<accession>A0A6J2TLD4</accession>
<feature type="transmembrane region" description="Helical" evidence="1">
    <location>
        <begin position="165"/>
        <end position="183"/>
    </location>
</feature>
<reference evidence="4" key="1">
    <citation type="submission" date="2025-08" db="UniProtKB">
        <authorList>
            <consortium name="RefSeq"/>
        </authorList>
    </citation>
    <scope>IDENTIFICATION</scope>
    <source>
        <strain evidence="4">11010-0011.00</strain>
        <tissue evidence="4">Whole body</tissue>
    </source>
</reference>
<evidence type="ECO:0000313" key="4">
    <source>
        <dbReference type="RefSeq" id="XP_030377396.1"/>
    </source>
</evidence>
<protein>
    <submittedName>
        <fullName evidence="4">Uncharacterized protein LOC115626233</fullName>
    </submittedName>
</protein>
<dbReference type="OrthoDB" id="6356110at2759"/>
<keyword evidence="1" id="KW-1133">Transmembrane helix</keyword>
<name>A0A6J2TLD4_DROLE</name>